<reference evidence="2" key="1">
    <citation type="submission" date="2011-08" db="EMBL/GenBank/DDBJ databases">
        <authorList>
            <person name="Rombauts S."/>
        </authorList>
    </citation>
    <scope>NUCLEOTIDE SEQUENCE</scope>
    <source>
        <strain evidence="2">London</strain>
    </source>
</reference>
<evidence type="ECO:0000313" key="1">
    <source>
        <dbReference type="EnsemblMetazoa" id="tetur09g03210.1"/>
    </source>
</evidence>
<sequence>MFAVKLKMIEEALIGMSKQLKLHLNRNPYSFKLFGNMQQILQHMGNHN</sequence>
<dbReference type="EMBL" id="CAEY01002017">
    <property type="status" value="NOT_ANNOTATED_CDS"/>
    <property type="molecule type" value="Genomic_DNA"/>
</dbReference>
<dbReference type="HOGENOM" id="CLU_3160585_0_0_1"/>
<dbReference type="AlphaFoldDB" id="T1KDK1"/>
<dbReference type="Proteomes" id="UP000015104">
    <property type="component" value="Unassembled WGS sequence"/>
</dbReference>
<keyword evidence="2" id="KW-1185">Reference proteome</keyword>
<name>T1KDK1_TETUR</name>
<reference evidence="1" key="2">
    <citation type="submission" date="2015-06" db="UniProtKB">
        <authorList>
            <consortium name="EnsemblMetazoa"/>
        </authorList>
    </citation>
    <scope>IDENTIFICATION</scope>
</reference>
<dbReference type="EnsemblMetazoa" id="tetur09g03210.1">
    <property type="protein sequence ID" value="tetur09g03210.1"/>
    <property type="gene ID" value="tetur09g03210"/>
</dbReference>
<accession>T1KDK1</accession>
<proteinExistence type="predicted"/>
<protein>
    <submittedName>
        <fullName evidence="1">Uncharacterized protein</fullName>
    </submittedName>
</protein>
<evidence type="ECO:0000313" key="2">
    <source>
        <dbReference type="Proteomes" id="UP000015104"/>
    </source>
</evidence>
<organism evidence="1 2">
    <name type="scientific">Tetranychus urticae</name>
    <name type="common">Two-spotted spider mite</name>
    <dbReference type="NCBI Taxonomy" id="32264"/>
    <lineage>
        <taxon>Eukaryota</taxon>
        <taxon>Metazoa</taxon>
        <taxon>Ecdysozoa</taxon>
        <taxon>Arthropoda</taxon>
        <taxon>Chelicerata</taxon>
        <taxon>Arachnida</taxon>
        <taxon>Acari</taxon>
        <taxon>Acariformes</taxon>
        <taxon>Trombidiformes</taxon>
        <taxon>Prostigmata</taxon>
        <taxon>Eleutherengona</taxon>
        <taxon>Raphignathae</taxon>
        <taxon>Tetranychoidea</taxon>
        <taxon>Tetranychidae</taxon>
        <taxon>Tetranychus</taxon>
    </lineage>
</organism>